<organism evidence="2 3">
    <name type="scientific">Phytophthora infestans</name>
    <name type="common">Potato late blight agent</name>
    <name type="synonym">Botrytis infestans</name>
    <dbReference type="NCBI Taxonomy" id="4787"/>
    <lineage>
        <taxon>Eukaryota</taxon>
        <taxon>Sar</taxon>
        <taxon>Stramenopiles</taxon>
        <taxon>Oomycota</taxon>
        <taxon>Peronosporomycetes</taxon>
        <taxon>Peronosporales</taxon>
        <taxon>Peronosporaceae</taxon>
        <taxon>Phytophthora</taxon>
    </lineage>
</organism>
<feature type="compositionally biased region" description="Polar residues" evidence="1">
    <location>
        <begin position="124"/>
        <end position="135"/>
    </location>
</feature>
<name>A0A8S9UW56_PHYIN</name>
<accession>A0A8S9UW56</accession>
<evidence type="ECO:0000313" key="2">
    <source>
        <dbReference type="EMBL" id="KAF4143354.1"/>
    </source>
</evidence>
<comment type="caution">
    <text evidence="2">The sequence shown here is derived from an EMBL/GenBank/DDBJ whole genome shotgun (WGS) entry which is preliminary data.</text>
</comment>
<dbReference type="EMBL" id="JAACNO010001023">
    <property type="protein sequence ID" value="KAF4143354.1"/>
    <property type="molecule type" value="Genomic_DNA"/>
</dbReference>
<gene>
    <name evidence="2" type="ORF">GN958_ATG07420</name>
</gene>
<dbReference type="AlphaFoldDB" id="A0A8S9UW56"/>
<reference evidence="2" key="1">
    <citation type="submission" date="2020-03" db="EMBL/GenBank/DDBJ databases">
        <title>Hybrid Assembly of Korean Phytophthora infestans isolates.</title>
        <authorList>
            <person name="Prokchorchik M."/>
            <person name="Lee Y."/>
            <person name="Seo J."/>
            <person name="Cho J.-H."/>
            <person name="Park Y.-E."/>
            <person name="Jang D.-C."/>
            <person name="Im J.-S."/>
            <person name="Choi J.-G."/>
            <person name="Park H.-J."/>
            <person name="Lee G.-B."/>
            <person name="Lee Y.-G."/>
            <person name="Hong S.-Y."/>
            <person name="Cho K."/>
            <person name="Sohn K.H."/>
        </authorList>
    </citation>
    <scope>NUCLEOTIDE SEQUENCE</scope>
    <source>
        <strain evidence="2">KR_2_A2</strain>
    </source>
</reference>
<evidence type="ECO:0000313" key="3">
    <source>
        <dbReference type="Proteomes" id="UP000704712"/>
    </source>
</evidence>
<feature type="compositionally biased region" description="Basic and acidic residues" evidence="1">
    <location>
        <begin position="136"/>
        <end position="145"/>
    </location>
</feature>
<feature type="region of interest" description="Disordered" evidence="1">
    <location>
        <begin position="119"/>
        <end position="145"/>
    </location>
</feature>
<protein>
    <submittedName>
        <fullName evidence="2">Uncharacterized protein</fullName>
    </submittedName>
</protein>
<feature type="non-terminal residue" evidence="2">
    <location>
        <position position="1"/>
    </location>
</feature>
<sequence length="308" mass="35179">MREKTSIQTLIMGSLKTTLDQQLMDQKNGMSNDATKAQKVYRLQGELHRTHLRANSDVRAHLYTMFRIKNEPSELAAPQNDLEMVDTLMWGLPTQICYNELRKQAKDWEKSAFDNIRGLKKQGHSSGNHKGGNKKSTGDVSKKKTPKRDIEYFNCGVKGHYKSNRPDLKNNFSKFVDHVYKVVVGDVVKRVAKTYDPSRLYFDSEANDHIVTSKQYFPFADGVDAQAGGFGTILLANMIMKRWHLFVEGVLYVPVAGCNLLSPGQALERDFKMSLDQEAMIFGMLKDGTEVYHTKQDYRLWTFDAHNI</sequence>
<evidence type="ECO:0000256" key="1">
    <source>
        <dbReference type="SAM" id="MobiDB-lite"/>
    </source>
</evidence>
<proteinExistence type="predicted"/>
<dbReference type="Proteomes" id="UP000704712">
    <property type="component" value="Unassembled WGS sequence"/>
</dbReference>